<dbReference type="Pfam" id="PF00179">
    <property type="entry name" value="UQ_con"/>
    <property type="match status" value="1"/>
</dbReference>
<dbReference type="SUPFAM" id="SSF54495">
    <property type="entry name" value="UBC-like"/>
    <property type="match status" value="1"/>
</dbReference>
<dbReference type="InterPro" id="IPR016135">
    <property type="entry name" value="UBQ-conjugating_enzyme/RWD"/>
</dbReference>
<dbReference type="EMBL" id="LGUB01001210">
    <property type="protein sequence ID" value="KRH92099.1"/>
    <property type="molecule type" value="Genomic_DNA"/>
</dbReference>
<gene>
    <name evidence="2" type="ORF">M153_11958000207</name>
</gene>
<dbReference type="Proteomes" id="UP000051530">
    <property type="component" value="Unassembled WGS sequence"/>
</dbReference>
<name>A0A0R0LRF2_9MICR</name>
<feature type="non-terminal residue" evidence="2">
    <location>
        <position position="219"/>
    </location>
</feature>
<sequence length="219" mass="26338">MYYTDEQMRRDEHTRDTIQQFLKEESDKKHVFYFANLRNSLLEIIQDKNIFWEVKKIEPIHSIDTKELDRIAQSEWEYGLKLRYSKSFELYNPTHVHEMKFEPLGLSYTNLKHKMIVLFFPTDSISPYRHYTIPFHIILDSTFPIHPPLVFTPLYHPSVYQSRMCLLREKWTSHTSLKEVLIQILIALEDPLFSLDDSYNEEVVETYINSQKEKEKKGT</sequence>
<proteinExistence type="predicted"/>
<dbReference type="Gene3D" id="3.10.110.10">
    <property type="entry name" value="Ubiquitin Conjugating Enzyme"/>
    <property type="match status" value="1"/>
</dbReference>
<evidence type="ECO:0000313" key="2">
    <source>
        <dbReference type="EMBL" id="KRH92099.1"/>
    </source>
</evidence>
<feature type="domain" description="UBC core" evidence="1">
    <location>
        <begin position="122"/>
        <end position="217"/>
    </location>
</feature>
<protein>
    <recommendedName>
        <fullName evidence="1">UBC core domain-containing protein</fullName>
    </recommendedName>
</protein>
<accession>A0A0R0LRF2</accession>
<evidence type="ECO:0000313" key="3">
    <source>
        <dbReference type="Proteomes" id="UP000051530"/>
    </source>
</evidence>
<organism evidence="2 3">
    <name type="scientific">Pseudoloma neurophilia</name>
    <dbReference type="NCBI Taxonomy" id="146866"/>
    <lineage>
        <taxon>Eukaryota</taxon>
        <taxon>Fungi</taxon>
        <taxon>Fungi incertae sedis</taxon>
        <taxon>Microsporidia</taxon>
        <taxon>Pseudoloma</taxon>
    </lineage>
</organism>
<comment type="caution">
    <text evidence="2">The sequence shown here is derived from an EMBL/GenBank/DDBJ whole genome shotgun (WGS) entry which is preliminary data.</text>
</comment>
<dbReference type="AlphaFoldDB" id="A0A0R0LRF2"/>
<dbReference type="VEuPathDB" id="MicrosporidiaDB:M153_11958000207"/>
<keyword evidence="3" id="KW-1185">Reference proteome</keyword>
<dbReference type="InterPro" id="IPR000608">
    <property type="entry name" value="UBC"/>
</dbReference>
<reference evidence="2 3" key="1">
    <citation type="submission" date="2015-07" db="EMBL/GenBank/DDBJ databases">
        <title>The genome of Pseudoloma neurophilia, a relevant intracellular parasite of the zebrafish.</title>
        <authorList>
            <person name="Ndikumana S."/>
            <person name="Pelin A."/>
            <person name="Sanders J."/>
            <person name="Corradi N."/>
        </authorList>
    </citation>
    <scope>NUCLEOTIDE SEQUENCE [LARGE SCALE GENOMIC DNA]</scope>
    <source>
        <strain evidence="2 3">MK1</strain>
    </source>
</reference>
<dbReference type="CDD" id="cd00195">
    <property type="entry name" value="UBCc_UEV"/>
    <property type="match status" value="1"/>
</dbReference>
<evidence type="ECO:0000259" key="1">
    <source>
        <dbReference type="Pfam" id="PF00179"/>
    </source>
</evidence>